<dbReference type="PANTHER" id="PTHR15892">
    <property type="entry name" value="MITOCHONDRIAL RIBOSOMAL PROTEIN L30"/>
    <property type="match status" value="1"/>
</dbReference>
<evidence type="ECO:0000256" key="3">
    <source>
        <dbReference type="ARBA" id="ARBA00022980"/>
    </source>
</evidence>
<evidence type="ECO:0000256" key="5">
    <source>
        <dbReference type="ARBA" id="ARBA00035492"/>
    </source>
</evidence>
<dbReference type="GO" id="GO:0003735">
    <property type="term" value="F:structural constituent of ribosome"/>
    <property type="evidence" value="ECO:0007669"/>
    <property type="project" value="InterPro"/>
</dbReference>
<comment type="subunit">
    <text evidence="2">Part of the 50S ribosomal subunit.</text>
</comment>
<reference evidence="7" key="1">
    <citation type="journal article" date="2015" name="ISME J.">
        <title>Aquifer environment selects for microbial species cohorts in sediment and groundwater.</title>
        <authorList>
            <person name="Hug L.A."/>
            <person name="Thomas B.C."/>
            <person name="Brown C.T."/>
            <person name="Frischkorn K.R."/>
            <person name="Williams K.H."/>
            <person name="Tringe S.G."/>
            <person name="Banfield J.F."/>
        </authorList>
    </citation>
    <scope>NUCLEOTIDE SEQUENCE</scope>
</reference>
<keyword evidence="4" id="KW-0687">Ribonucleoprotein</keyword>
<dbReference type="CDD" id="cd01658">
    <property type="entry name" value="Ribosomal_L30"/>
    <property type="match status" value="1"/>
</dbReference>
<organism evidence="7">
    <name type="scientific">uncultured Nitrospirae bacterium Rifle_16ft_4_minimus_4901</name>
    <dbReference type="NCBI Taxonomy" id="1665132"/>
    <lineage>
        <taxon>Bacteria</taxon>
        <taxon>Pseudomonadati</taxon>
        <taxon>Nitrospirota</taxon>
        <taxon>environmental samples</taxon>
    </lineage>
</organism>
<keyword evidence="3 7" id="KW-0689">Ribosomal protein</keyword>
<dbReference type="NCBIfam" id="TIGR01308">
    <property type="entry name" value="rpmD_bact"/>
    <property type="match status" value="1"/>
</dbReference>
<dbReference type="Pfam" id="PF00327">
    <property type="entry name" value="Ribosomal_L30"/>
    <property type="match status" value="1"/>
</dbReference>
<name>A0A0H4T8V9_9BACT</name>
<protein>
    <recommendedName>
        <fullName evidence="5">50S ribosomal protein L30</fullName>
    </recommendedName>
</protein>
<dbReference type="FunFam" id="3.30.1390.20:FF:000001">
    <property type="entry name" value="50S ribosomal protein L30"/>
    <property type="match status" value="1"/>
</dbReference>
<dbReference type="AlphaFoldDB" id="A0A0H4T8V9"/>
<dbReference type="PANTHER" id="PTHR15892:SF2">
    <property type="entry name" value="LARGE RIBOSOMAL SUBUNIT PROTEIN UL30M"/>
    <property type="match status" value="1"/>
</dbReference>
<evidence type="ECO:0000256" key="2">
    <source>
        <dbReference type="ARBA" id="ARBA00011838"/>
    </source>
</evidence>
<evidence type="ECO:0000256" key="4">
    <source>
        <dbReference type="ARBA" id="ARBA00023274"/>
    </source>
</evidence>
<dbReference type="GO" id="GO:0006412">
    <property type="term" value="P:translation"/>
    <property type="evidence" value="ECO:0007669"/>
    <property type="project" value="InterPro"/>
</dbReference>
<dbReference type="HAMAP" id="MF_01371_B">
    <property type="entry name" value="Ribosomal_uL30_B"/>
    <property type="match status" value="1"/>
</dbReference>
<evidence type="ECO:0000259" key="6">
    <source>
        <dbReference type="Pfam" id="PF00327"/>
    </source>
</evidence>
<dbReference type="InterPro" id="IPR005996">
    <property type="entry name" value="Ribosomal_uL30_bac-type"/>
</dbReference>
<dbReference type="InterPro" id="IPR016082">
    <property type="entry name" value="Ribosomal_uL30_ferredoxin-like"/>
</dbReference>
<evidence type="ECO:0000256" key="1">
    <source>
        <dbReference type="ARBA" id="ARBA00007594"/>
    </source>
</evidence>
<dbReference type="InterPro" id="IPR036919">
    <property type="entry name" value="Ribo_uL30_ferredoxin-like_sf"/>
</dbReference>
<proteinExistence type="inferred from homology"/>
<comment type="similarity">
    <text evidence="1">Belongs to the universal ribosomal protein uL30 family.</text>
</comment>
<feature type="domain" description="Large ribosomal subunit protein uL30-like ferredoxin-like fold" evidence="6">
    <location>
        <begin position="4"/>
        <end position="53"/>
    </location>
</feature>
<dbReference type="Gene3D" id="3.30.1390.20">
    <property type="entry name" value="Ribosomal protein L30, ferredoxin-like fold domain"/>
    <property type="match status" value="1"/>
</dbReference>
<dbReference type="SUPFAM" id="SSF55129">
    <property type="entry name" value="Ribosomal protein L30p/L7e"/>
    <property type="match status" value="1"/>
</dbReference>
<accession>A0A0H4T8V9</accession>
<evidence type="ECO:0000313" key="7">
    <source>
        <dbReference type="EMBL" id="AKQ04313.1"/>
    </source>
</evidence>
<dbReference type="EMBL" id="KT007035">
    <property type="protein sequence ID" value="AKQ04313.1"/>
    <property type="molecule type" value="Genomic_DNA"/>
</dbReference>
<dbReference type="PIRSF" id="PIRSF002211">
    <property type="entry name" value="Ribosomal_L30_bac-type"/>
    <property type="match status" value="1"/>
</dbReference>
<sequence length="60" mass="6898">MKKIAITQSRSVIGTTEKQRKTVRGLGLRKIGETVIKEDRPEIRGMIRKISHLLKVEEIK</sequence>
<dbReference type="GO" id="GO:0022625">
    <property type="term" value="C:cytosolic large ribosomal subunit"/>
    <property type="evidence" value="ECO:0007669"/>
    <property type="project" value="TreeGrafter"/>
</dbReference>